<organism evidence="1 2">
    <name type="scientific">Paraburkholderia edwinii</name>
    <dbReference type="NCBI Taxonomy" id="2861782"/>
    <lineage>
        <taxon>Bacteria</taxon>
        <taxon>Pseudomonadati</taxon>
        <taxon>Pseudomonadota</taxon>
        <taxon>Betaproteobacteria</taxon>
        <taxon>Burkholderiales</taxon>
        <taxon>Burkholderiaceae</taxon>
        <taxon>Paraburkholderia</taxon>
    </lineage>
</organism>
<sequence>MHPAILVGMSEVMTAGFVYGVFRMAATTAAMQTSYESLMKKIRLRDYAINANF</sequence>
<accession>A0ABX8URX9</accession>
<reference evidence="1 2" key="1">
    <citation type="submission" date="2021-07" db="EMBL/GenBank/DDBJ databases">
        <title>Paraburkholderia edwinii protects Aspergillus sp. from phenazines by acting as a toxin sponge.</title>
        <authorList>
            <person name="Dahlstrom K.M."/>
            <person name="Newman D.K."/>
        </authorList>
    </citation>
    <scope>NUCLEOTIDE SEQUENCE [LARGE SCALE GENOMIC DNA]</scope>
    <source>
        <strain evidence="1 2">Pe01</strain>
    </source>
</reference>
<proteinExistence type="predicted"/>
<keyword evidence="2" id="KW-1185">Reference proteome</keyword>
<gene>
    <name evidence="1" type="ORF">KZJ38_30645</name>
</gene>
<name>A0ABX8URX9_9BURK</name>
<evidence type="ECO:0000313" key="2">
    <source>
        <dbReference type="Proteomes" id="UP000826462"/>
    </source>
</evidence>
<dbReference type="RefSeq" id="WP_219800816.1">
    <property type="nucleotide sequence ID" value="NZ_CP080096.1"/>
</dbReference>
<evidence type="ECO:0000313" key="1">
    <source>
        <dbReference type="EMBL" id="QYD71386.1"/>
    </source>
</evidence>
<protein>
    <recommendedName>
        <fullName evidence="3">ABC transmembrane type-1 domain-containing protein</fullName>
    </recommendedName>
</protein>
<evidence type="ECO:0008006" key="3">
    <source>
        <dbReference type="Google" id="ProtNLM"/>
    </source>
</evidence>
<dbReference type="Proteomes" id="UP000826462">
    <property type="component" value="Chromosome 2"/>
</dbReference>
<dbReference type="EMBL" id="CP080096">
    <property type="protein sequence ID" value="QYD71386.1"/>
    <property type="molecule type" value="Genomic_DNA"/>
</dbReference>